<keyword evidence="3" id="KW-1185">Reference proteome</keyword>
<dbReference type="AlphaFoldDB" id="A0A8S1DWS8"/>
<keyword evidence="1" id="KW-0812">Transmembrane</keyword>
<dbReference type="Proteomes" id="UP000494165">
    <property type="component" value="Unassembled WGS sequence"/>
</dbReference>
<proteinExistence type="predicted"/>
<organism evidence="2 3">
    <name type="scientific">Cloeon dipterum</name>
    <dbReference type="NCBI Taxonomy" id="197152"/>
    <lineage>
        <taxon>Eukaryota</taxon>
        <taxon>Metazoa</taxon>
        <taxon>Ecdysozoa</taxon>
        <taxon>Arthropoda</taxon>
        <taxon>Hexapoda</taxon>
        <taxon>Insecta</taxon>
        <taxon>Pterygota</taxon>
        <taxon>Palaeoptera</taxon>
        <taxon>Ephemeroptera</taxon>
        <taxon>Pisciforma</taxon>
        <taxon>Baetidae</taxon>
        <taxon>Cloeon</taxon>
    </lineage>
</organism>
<evidence type="ECO:0000313" key="3">
    <source>
        <dbReference type="Proteomes" id="UP000494165"/>
    </source>
</evidence>
<sequence length="151" mass="17246">MECNNGVEWQPHRFLHRENILIGLKIFCGIFVADIYVFFMQTYPHPNFVKTLILALIFPSTLLLFDVLISLGAHVTIAVYILQQAVTTPGYSYHFPTLDAPDLVVIVAVSFTYALGLYLHLGRRKNENGPNYYIHSNNRVNNLEYIRATSV</sequence>
<keyword evidence="1" id="KW-1133">Transmembrane helix</keyword>
<evidence type="ECO:0000256" key="1">
    <source>
        <dbReference type="SAM" id="Phobius"/>
    </source>
</evidence>
<dbReference type="EMBL" id="CADEPI010000823">
    <property type="protein sequence ID" value="CAB3388581.1"/>
    <property type="molecule type" value="Genomic_DNA"/>
</dbReference>
<accession>A0A8S1DWS8</accession>
<gene>
    <name evidence="2" type="ORF">CLODIP_2_CD09882</name>
</gene>
<comment type="caution">
    <text evidence="2">The sequence shown here is derived from an EMBL/GenBank/DDBJ whole genome shotgun (WGS) entry which is preliminary data.</text>
</comment>
<feature type="transmembrane region" description="Helical" evidence="1">
    <location>
        <begin position="103"/>
        <end position="121"/>
    </location>
</feature>
<protein>
    <submittedName>
        <fullName evidence="2">Uncharacterized protein</fullName>
    </submittedName>
</protein>
<feature type="transmembrane region" description="Helical" evidence="1">
    <location>
        <begin position="20"/>
        <end position="39"/>
    </location>
</feature>
<keyword evidence="1" id="KW-0472">Membrane</keyword>
<name>A0A8S1DWS8_9INSE</name>
<feature type="transmembrane region" description="Helical" evidence="1">
    <location>
        <begin position="51"/>
        <end position="83"/>
    </location>
</feature>
<reference evidence="2 3" key="1">
    <citation type="submission" date="2020-04" db="EMBL/GenBank/DDBJ databases">
        <authorList>
            <person name="Alioto T."/>
            <person name="Alioto T."/>
            <person name="Gomez Garrido J."/>
        </authorList>
    </citation>
    <scope>NUCLEOTIDE SEQUENCE [LARGE SCALE GENOMIC DNA]</scope>
</reference>
<evidence type="ECO:0000313" key="2">
    <source>
        <dbReference type="EMBL" id="CAB3388581.1"/>
    </source>
</evidence>